<dbReference type="STRING" id="105785.A0A2J7RJX6"/>
<dbReference type="Pfam" id="PF02463">
    <property type="entry name" value="SMC_N"/>
    <property type="match status" value="1"/>
</dbReference>
<accession>A0A2J7RJX6</accession>
<protein>
    <recommendedName>
        <fullName evidence="2">RecF/RecN/SMC N-terminal domain-containing protein</fullName>
    </recommendedName>
</protein>
<name>A0A2J7RJX6_9NEOP</name>
<dbReference type="Gene3D" id="3.40.50.300">
    <property type="entry name" value="P-loop containing nucleotide triphosphate hydrolases"/>
    <property type="match status" value="1"/>
</dbReference>
<reference evidence="3 4" key="1">
    <citation type="submission" date="2017-12" db="EMBL/GenBank/DDBJ databases">
        <title>Hemimetabolous genomes reveal molecular basis of termite eusociality.</title>
        <authorList>
            <person name="Harrison M.C."/>
            <person name="Jongepier E."/>
            <person name="Robertson H.M."/>
            <person name="Arning N."/>
            <person name="Bitard-Feildel T."/>
            <person name="Chao H."/>
            <person name="Childers C.P."/>
            <person name="Dinh H."/>
            <person name="Doddapaneni H."/>
            <person name="Dugan S."/>
            <person name="Gowin J."/>
            <person name="Greiner C."/>
            <person name="Han Y."/>
            <person name="Hu H."/>
            <person name="Hughes D.S.T."/>
            <person name="Huylmans A.-K."/>
            <person name="Kemena C."/>
            <person name="Kremer L.P.M."/>
            <person name="Lee S.L."/>
            <person name="Lopez-Ezquerra A."/>
            <person name="Mallet L."/>
            <person name="Monroy-Kuhn J.M."/>
            <person name="Moser A."/>
            <person name="Murali S.C."/>
            <person name="Muzny D.M."/>
            <person name="Otani S."/>
            <person name="Piulachs M.-D."/>
            <person name="Poelchau M."/>
            <person name="Qu J."/>
            <person name="Schaub F."/>
            <person name="Wada-Katsumata A."/>
            <person name="Worley K.C."/>
            <person name="Xie Q."/>
            <person name="Ylla G."/>
            <person name="Poulsen M."/>
            <person name="Gibbs R.A."/>
            <person name="Schal C."/>
            <person name="Richards S."/>
            <person name="Belles X."/>
            <person name="Korb J."/>
            <person name="Bornberg-Bauer E."/>
        </authorList>
    </citation>
    <scope>NUCLEOTIDE SEQUENCE [LARGE SCALE GENOMIC DNA]</scope>
    <source>
        <tissue evidence="3">Whole body</tissue>
    </source>
</reference>
<dbReference type="AlphaFoldDB" id="A0A2J7RJX6"/>
<evidence type="ECO:0000256" key="1">
    <source>
        <dbReference type="SAM" id="Coils"/>
    </source>
</evidence>
<dbReference type="Proteomes" id="UP000235965">
    <property type="component" value="Unassembled WGS sequence"/>
</dbReference>
<evidence type="ECO:0000259" key="2">
    <source>
        <dbReference type="Pfam" id="PF02463"/>
    </source>
</evidence>
<evidence type="ECO:0000313" key="4">
    <source>
        <dbReference type="Proteomes" id="UP000235965"/>
    </source>
</evidence>
<organism evidence="3 4">
    <name type="scientific">Cryptotermes secundus</name>
    <dbReference type="NCBI Taxonomy" id="105785"/>
    <lineage>
        <taxon>Eukaryota</taxon>
        <taxon>Metazoa</taxon>
        <taxon>Ecdysozoa</taxon>
        <taxon>Arthropoda</taxon>
        <taxon>Hexapoda</taxon>
        <taxon>Insecta</taxon>
        <taxon>Pterygota</taxon>
        <taxon>Neoptera</taxon>
        <taxon>Polyneoptera</taxon>
        <taxon>Dictyoptera</taxon>
        <taxon>Blattodea</taxon>
        <taxon>Blattoidea</taxon>
        <taxon>Termitoidae</taxon>
        <taxon>Kalotermitidae</taxon>
        <taxon>Cryptotermitinae</taxon>
        <taxon>Cryptotermes</taxon>
    </lineage>
</organism>
<keyword evidence="1" id="KW-0175">Coiled coil</keyword>
<gene>
    <name evidence="3" type="ORF">B7P43_G04526</name>
</gene>
<dbReference type="PANTHER" id="PTHR43977">
    <property type="entry name" value="STRUCTURAL MAINTENANCE OF CHROMOSOMES PROTEIN 3"/>
    <property type="match status" value="1"/>
</dbReference>
<dbReference type="InParanoid" id="A0A2J7RJX6"/>
<feature type="domain" description="RecF/RecN/SMC N-terminal" evidence="2">
    <location>
        <begin position="24"/>
        <end position="148"/>
    </location>
</feature>
<feature type="coiled-coil region" evidence="1">
    <location>
        <begin position="278"/>
        <end position="389"/>
    </location>
</feature>
<dbReference type="EMBL" id="NEVH01002985">
    <property type="protein sequence ID" value="PNF41130.1"/>
    <property type="molecule type" value="Genomic_DNA"/>
</dbReference>
<proteinExistence type="predicted"/>
<dbReference type="SUPFAM" id="SSF52540">
    <property type="entry name" value="P-loop containing nucleoside triphosphate hydrolases"/>
    <property type="match status" value="1"/>
</dbReference>
<evidence type="ECO:0000313" key="3">
    <source>
        <dbReference type="EMBL" id="PNF41130.1"/>
    </source>
</evidence>
<dbReference type="InterPro" id="IPR027417">
    <property type="entry name" value="P-loop_NTPase"/>
</dbReference>
<dbReference type="InterPro" id="IPR003395">
    <property type="entry name" value="RecF/RecN/SMC_N"/>
</dbReference>
<sequence length="576" mass="66318">MAFAHVFHKHVSGWGGKAGKAIMVIIEGFKSYKERTVLEPFHPNLNVIVGGNGSGKSNILYAIQFVLSDEFSHLKKDVRQNLLFYGSAPRVVVASVEIIFDNTDKQLPISSDVVSFCRRVGLNHDQFYINKKVTSCKEMVDVLVSAGFCSCNTYHIVKQGKVNQLATAPDSYRLSVLLEVAGTQVHEDEIQKTKSVLEEIKQKLERAKNLMQALSKRLEVLVQEKKDLEAFTSLDKSRRALEYCLYESQLKATMEELESMEEFYSPGLKSQRECRAVQQKVQEEIMKSSKLLEDVEKRLGALRDCQSKLRIEEHDMQSHIDETKLKKNTLTDEHEAASEQKVRTQDELKTLEKRMAQNEKELLDLKPKYKEYKKKEEECTKMLSELEWKRNEIYDRLGRHEQFDTKEERDAWLQNELESVSKALEEIQIKELRMVEELQKDREQENKLKDEIEGLKKVEGDHQINITTLKEHLFCTEKKRVKTETILSELFHKDADAEQKHSFLHEDLMKARQTLCSLTDKNLVDGLEGLQEVLKKLQGTDENMVSCISGYCGTLLDNFECSDSLLPAVDATAGRR</sequence>
<dbReference type="OrthoDB" id="431497at2759"/>
<comment type="caution">
    <text evidence="3">The sequence shown here is derived from an EMBL/GenBank/DDBJ whole genome shotgun (WGS) entry which is preliminary data.</text>
</comment>
<keyword evidence="4" id="KW-1185">Reference proteome</keyword>
<feature type="coiled-coil region" evidence="1">
    <location>
        <begin position="183"/>
        <end position="231"/>
    </location>
</feature>